<dbReference type="VEuPathDB" id="FungiDB:BDBG_18003"/>
<name>A0A179V208_BLAGS</name>
<dbReference type="GeneID" id="42529501"/>
<evidence type="ECO:0000313" key="2">
    <source>
        <dbReference type="Proteomes" id="UP000002038"/>
    </source>
</evidence>
<evidence type="ECO:0000313" key="1">
    <source>
        <dbReference type="EMBL" id="OAT14365.1"/>
    </source>
</evidence>
<keyword evidence="2" id="KW-1185">Reference proteome</keyword>
<dbReference type="Proteomes" id="UP000002038">
    <property type="component" value="Unassembled WGS sequence"/>
</dbReference>
<sequence>MCGHRFLEVWKQLQRWLWPDECQDISCKTRKLQPGVIKSVQVLEQVDLIEGRERRQHCFFASFFFRQLECRPFGVAYPSALISKPASNRTE</sequence>
<dbReference type="EMBL" id="GG657488">
    <property type="protein sequence ID" value="OAT14365.1"/>
    <property type="molecule type" value="Genomic_DNA"/>
</dbReference>
<accession>A0A179V208</accession>
<gene>
    <name evidence="1" type="ORF">BDBG_18003</name>
</gene>
<organism evidence="1 2">
    <name type="scientific">Blastomyces gilchristii (strain SLH14081)</name>
    <name type="common">Blastomyces dermatitidis</name>
    <dbReference type="NCBI Taxonomy" id="559298"/>
    <lineage>
        <taxon>Eukaryota</taxon>
        <taxon>Fungi</taxon>
        <taxon>Dikarya</taxon>
        <taxon>Ascomycota</taxon>
        <taxon>Pezizomycotina</taxon>
        <taxon>Eurotiomycetes</taxon>
        <taxon>Eurotiomycetidae</taxon>
        <taxon>Onygenales</taxon>
        <taxon>Ajellomycetaceae</taxon>
        <taxon>Blastomyces</taxon>
    </lineage>
</organism>
<dbReference type="AlphaFoldDB" id="A0A179V208"/>
<dbReference type="KEGG" id="bgh:BDBG_18003"/>
<protein>
    <submittedName>
        <fullName evidence="1">Uncharacterized protein</fullName>
    </submittedName>
</protein>
<proteinExistence type="predicted"/>
<reference evidence="2" key="1">
    <citation type="journal article" date="2015" name="PLoS Genet.">
        <title>The dynamic genome and transcriptome of the human fungal pathogen Blastomyces and close relative Emmonsia.</title>
        <authorList>
            <person name="Munoz J.F."/>
            <person name="Gauthier G.M."/>
            <person name="Desjardins C.A."/>
            <person name="Gallo J.E."/>
            <person name="Holder J."/>
            <person name="Sullivan T.D."/>
            <person name="Marty A.J."/>
            <person name="Carmen J.C."/>
            <person name="Chen Z."/>
            <person name="Ding L."/>
            <person name="Gujja S."/>
            <person name="Magrini V."/>
            <person name="Misas E."/>
            <person name="Mitreva M."/>
            <person name="Priest M."/>
            <person name="Saif S."/>
            <person name="Whiston E.A."/>
            <person name="Young S."/>
            <person name="Zeng Q."/>
            <person name="Goldman W.E."/>
            <person name="Mardis E.R."/>
            <person name="Taylor J.W."/>
            <person name="McEwen J.G."/>
            <person name="Clay O.K."/>
            <person name="Klein B.S."/>
            <person name="Cuomo C.A."/>
        </authorList>
    </citation>
    <scope>NUCLEOTIDE SEQUENCE [LARGE SCALE GENOMIC DNA]</scope>
    <source>
        <strain evidence="2">SLH14081</strain>
    </source>
</reference>
<dbReference type="RefSeq" id="XP_031581392.1">
    <property type="nucleotide sequence ID" value="XM_031725601.1"/>
</dbReference>